<accession>A0ABS1CIW7</accession>
<dbReference type="Proteomes" id="UP000748752">
    <property type="component" value="Unassembled WGS sequence"/>
</dbReference>
<dbReference type="SUPFAM" id="SSF81593">
    <property type="entry name" value="Nucleotidyltransferase substrate binding subunit/domain"/>
    <property type="match status" value="1"/>
</dbReference>
<reference evidence="1 2" key="1">
    <citation type="journal article" date="2020" name="Microorganisms">
        <title>Osmotic Adaptation and Compatible Solute Biosynthesis of Phototrophic Bacteria as Revealed from Genome Analyses.</title>
        <authorList>
            <person name="Imhoff J.F."/>
            <person name="Rahn T."/>
            <person name="Kunzel S."/>
            <person name="Keller A."/>
            <person name="Neulinger S.C."/>
        </authorList>
    </citation>
    <scope>NUCLEOTIDE SEQUENCE [LARGE SCALE GENOMIC DNA]</scope>
    <source>
        <strain evidence="1 2">DSM 6210</strain>
    </source>
</reference>
<name>A0ABS1CIW7_9GAMM</name>
<sequence length="159" mass="17893">MSACDDPQALQAAPKECERHAAVLREAREEIGATHFTAATVQHLTSDRLRILDQLAYRFGKLQDTLGLRVLPGILDLSEEPFLDATPFAQKLQRLERLGAIPSVDQWRLLRELRNQLAHEYIDAPSLKAAALTRFITGVEDMLTVWRHVSADAIREPQS</sequence>
<evidence type="ECO:0008006" key="3">
    <source>
        <dbReference type="Google" id="ProtNLM"/>
    </source>
</evidence>
<gene>
    <name evidence="1" type="ORF">CKO31_14165</name>
</gene>
<evidence type="ECO:0000313" key="2">
    <source>
        <dbReference type="Proteomes" id="UP000748752"/>
    </source>
</evidence>
<dbReference type="EMBL" id="NRRV01000034">
    <property type="protein sequence ID" value="MBK1631861.1"/>
    <property type="molecule type" value="Genomic_DNA"/>
</dbReference>
<proteinExistence type="predicted"/>
<dbReference type="Gene3D" id="1.20.120.330">
    <property type="entry name" value="Nucleotidyltransferases domain 2"/>
    <property type="match status" value="1"/>
</dbReference>
<comment type="caution">
    <text evidence="1">The sequence shown here is derived from an EMBL/GenBank/DDBJ whole genome shotgun (WGS) entry which is preliminary data.</text>
</comment>
<protein>
    <recommendedName>
        <fullName evidence="3">DUF86 domain-containing protein</fullName>
    </recommendedName>
</protein>
<evidence type="ECO:0000313" key="1">
    <source>
        <dbReference type="EMBL" id="MBK1631861.1"/>
    </source>
</evidence>
<organism evidence="1 2">
    <name type="scientific">Thiohalocapsa halophila</name>
    <dbReference type="NCBI Taxonomy" id="69359"/>
    <lineage>
        <taxon>Bacteria</taxon>
        <taxon>Pseudomonadati</taxon>
        <taxon>Pseudomonadota</taxon>
        <taxon>Gammaproteobacteria</taxon>
        <taxon>Chromatiales</taxon>
        <taxon>Chromatiaceae</taxon>
        <taxon>Thiohalocapsa</taxon>
    </lineage>
</organism>
<keyword evidence="2" id="KW-1185">Reference proteome</keyword>